<keyword evidence="1" id="KW-0812">Transmembrane</keyword>
<accession>A0ABY2BJL9</accession>
<feature type="transmembrane region" description="Helical" evidence="1">
    <location>
        <begin position="61"/>
        <end position="79"/>
    </location>
</feature>
<evidence type="ECO:0000313" key="3">
    <source>
        <dbReference type="Proteomes" id="UP000295818"/>
    </source>
</evidence>
<reference evidence="2 3" key="1">
    <citation type="journal article" date="2015" name="Stand. Genomic Sci.">
        <title>Genomic Encyclopedia of Bacterial and Archaeal Type Strains, Phase III: the genomes of soil and plant-associated and newly described type strains.</title>
        <authorList>
            <person name="Whitman W.B."/>
            <person name="Woyke T."/>
            <person name="Klenk H.P."/>
            <person name="Zhou Y."/>
            <person name="Lilburn T.G."/>
            <person name="Beck B.J."/>
            <person name="De Vos P."/>
            <person name="Vandamme P."/>
            <person name="Eisen J.A."/>
            <person name="Garrity G."/>
            <person name="Hugenholtz P."/>
            <person name="Kyrpides N.C."/>
        </authorList>
    </citation>
    <scope>NUCLEOTIDE SEQUENCE [LARGE SCALE GENOMIC DNA]</scope>
    <source>
        <strain evidence="2 3">VKM Ac-2538</strain>
    </source>
</reference>
<keyword evidence="1" id="KW-1133">Transmembrane helix</keyword>
<dbReference type="Proteomes" id="UP000295818">
    <property type="component" value="Unassembled WGS sequence"/>
</dbReference>
<dbReference type="RefSeq" id="WP_132189447.1">
    <property type="nucleotide sequence ID" value="NZ_SLWM01000006.1"/>
</dbReference>
<feature type="transmembrane region" description="Helical" evidence="1">
    <location>
        <begin position="136"/>
        <end position="155"/>
    </location>
</feature>
<feature type="transmembrane region" description="Helical" evidence="1">
    <location>
        <begin position="85"/>
        <end position="102"/>
    </location>
</feature>
<sequence>MTLLSQLAALLAIVSTGIVYGTDAFCALVLRSALARVDDATLTASVGNVHRFADRRMPAPGILGIIAAAAASVLAAAAGRPAESAVAGAAFLLLVVWVLLYLRISAPINRRLTAAADAHETPANARTLQRDWDRIVVPRAVLQGLAVLALGVSLIG</sequence>
<evidence type="ECO:0000256" key="1">
    <source>
        <dbReference type="SAM" id="Phobius"/>
    </source>
</evidence>
<organism evidence="2 3">
    <name type="scientific">Kribbella orskensis</name>
    <dbReference type="NCBI Taxonomy" id="2512216"/>
    <lineage>
        <taxon>Bacteria</taxon>
        <taxon>Bacillati</taxon>
        <taxon>Actinomycetota</taxon>
        <taxon>Actinomycetes</taxon>
        <taxon>Propionibacteriales</taxon>
        <taxon>Kribbellaceae</taxon>
        <taxon>Kribbella</taxon>
    </lineage>
</organism>
<evidence type="ECO:0000313" key="2">
    <source>
        <dbReference type="EMBL" id="TCO22717.1"/>
    </source>
</evidence>
<comment type="caution">
    <text evidence="2">The sequence shown here is derived from an EMBL/GenBank/DDBJ whole genome shotgun (WGS) entry which is preliminary data.</text>
</comment>
<proteinExistence type="predicted"/>
<protein>
    <submittedName>
        <fullName evidence="2">Uncharacterized protein DUF1772</fullName>
    </submittedName>
</protein>
<feature type="transmembrane region" description="Helical" evidence="1">
    <location>
        <begin position="6"/>
        <end position="30"/>
    </location>
</feature>
<gene>
    <name evidence="2" type="ORF">EV644_10624</name>
</gene>
<keyword evidence="1" id="KW-0472">Membrane</keyword>
<keyword evidence="3" id="KW-1185">Reference proteome</keyword>
<name>A0ABY2BJL9_9ACTN</name>
<dbReference type="EMBL" id="SLWM01000006">
    <property type="protein sequence ID" value="TCO22717.1"/>
    <property type="molecule type" value="Genomic_DNA"/>
</dbReference>